<sequence length="212" mass="23647">MAYLEYTEPNVCIGENLTTDEAGALRLQPWSVPRVVVDVRALAAGDGKVYSTTALPGKLLINQKVNWRNDSPLEQMLLIRVIRASRSIIVSNPNAIQFRDRWTYAVDAEPTVPVSTGPFNGQQGASLDLSSNSVAEPNPGVLWTWSPTTSVDEWWGPLEPGALFNMWYRCYVWTPPPWSDNANRNQPLHDARANWARIQIWAMPSQGELVSG</sequence>
<dbReference type="EMBL" id="CACSIP010000001">
    <property type="protein sequence ID" value="CAA0078283.1"/>
    <property type="molecule type" value="Genomic_DNA"/>
</dbReference>
<evidence type="ECO:0000313" key="2">
    <source>
        <dbReference type="EMBL" id="CAA0078283.1"/>
    </source>
</evidence>
<reference evidence="2 3" key="1">
    <citation type="submission" date="2019-11" db="EMBL/GenBank/DDBJ databases">
        <authorList>
            <person name="Holert J."/>
        </authorList>
    </citation>
    <scope>NUCLEOTIDE SEQUENCE [LARGE SCALE GENOMIC DNA]</scope>
    <source>
        <strain evidence="2">BC8_1</strain>
    </source>
</reference>
<dbReference type="Pfam" id="PF23787">
    <property type="entry name" value="DUF7172"/>
    <property type="match status" value="1"/>
</dbReference>
<feature type="domain" description="DUF7172" evidence="1">
    <location>
        <begin position="7"/>
        <end position="207"/>
    </location>
</feature>
<evidence type="ECO:0000313" key="3">
    <source>
        <dbReference type="Proteomes" id="UP000430146"/>
    </source>
</evidence>
<organism evidence="2 3">
    <name type="scientific">Mycolicibacterium vanbaalenii</name>
    <name type="common">Mycobacterium vanbaalenii</name>
    <dbReference type="NCBI Taxonomy" id="110539"/>
    <lineage>
        <taxon>Bacteria</taxon>
        <taxon>Bacillati</taxon>
        <taxon>Actinomycetota</taxon>
        <taxon>Actinomycetes</taxon>
        <taxon>Mycobacteriales</taxon>
        <taxon>Mycobacteriaceae</taxon>
        <taxon>Mycolicibacterium</taxon>
    </lineage>
</organism>
<dbReference type="InterPro" id="IPR055596">
    <property type="entry name" value="DUF7172"/>
</dbReference>
<dbReference type="AlphaFoldDB" id="A0A5S9MS61"/>
<proteinExistence type="predicted"/>
<accession>A0A5S9MS61</accession>
<protein>
    <recommendedName>
        <fullName evidence="1">DUF7172 domain-containing protein</fullName>
    </recommendedName>
</protein>
<dbReference type="Proteomes" id="UP000430146">
    <property type="component" value="Unassembled WGS sequence"/>
</dbReference>
<gene>
    <name evidence="2" type="ORF">AELLOGFF_00005</name>
</gene>
<dbReference type="OrthoDB" id="4640072at2"/>
<keyword evidence="3" id="KW-1185">Reference proteome</keyword>
<dbReference type="RefSeq" id="WP_159228384.1">
    <property type="nucleotide sequence ID" value="NZ_CACSIP010000001.1"/>
</dbReference>
<evidence type="ECO:0000259" key="1">
    <source>
        <dbReference type="Pfam" id="PF23787"/>
    </source>
</evidence>
<name>A0A5S9MS61_MYCVN</name>